<evidence type="ECO:0000313" key="2">
    <source>
        <dbReference type="Proteomes" id="UP001595821"/>
    </source>
</evidence>
<proteinExistence type="predicted"/>
<dbReference type="RefSeq" id="WP_246974060.1">
    <property type="nucleotide sequence ID" value="NZ_CP095397.1"/>
</dbReference>
<reference evidence="1 2" key="1">
    <citation type="journal article" date="2014" name="Int. J. Syst. Evol. Microbiol.">
        <title>Complete genome sequence of Corynebacterium casei LMG S-19264T (=DSM 44701T), isolated from a smear-ripened cheese.</title>
        <authorList>
            <consortium name="US DOE Joint Genome Institute (JGI-PGF)"/>
            <person name="Walter F."/>
            <person name="Albersmeier A."/>
            <person name="Kalinowski J."/>
            <person name="Ruckert C."/>
        </authorList>
    </citation>
    <scope>NUCLEOTIDE SEQUENCE [LARGE SCALE GENOMIC DNA]</scope>
    <source>
        <strain evidence="1 2">IBRC-M 10912</strain>
    </source>
</reference>
<dbReference type="Pfam" id="PF24373">
    <property type="entry name" value="DUF7529"/>
    <property type="match status" value="1"/>
</dbReference>
<dbReference type="AlphaFoldDB" id="A0ABD5NWQ7"/>
<dbReference type="GeneID" id="71853662"/>
<organism evidence="1 2">
    <name type="scientific">Natribaculum luteum</name>
    <dbReference type="NCBI Taxonomy" id="1586232"/>
    <lineage>
        <taxon>Archaea</taxon>
        <taxon>Methanobacteriati</taxon>
        <taxon>Methanobacteriota</taxon>
        <taxon>Stenosarchaea group</taxon>
        <taxon>Halobacteria</taxon>
        <taxon>Halobacteriales</taxon>
        <taxon>Natrialbaceae</taxon>
        <taxon>Natribaculum</taxon>
    </lineage>
</organism>
<dbReference type="InterPro" id="IPR055951">
    <property type="entry name" value="DUF7529"/>
</dbReference>
<comment type="caution">
    <text evidence="1">The sequence shown here is derived from an EMBL/GenBank/DDBJ whole genome shotgun (WGS) entry which is preliminary data.</text>
</comment>
<dbReference type="Proteomes" id="UP001595821">
    <property type="component" value="Unassembled WGS sequence"/>
</dbReference>
<name>A0ABD5NWQ7_9EURY</name>
<gene>
    <name evidence="1" type="ORF">ACFOZ7_03690</name>
</gene>
<accession>A0ABD5NWQ7</accession>
<dbReference type="EMBL" id="JBHSDJ010000011">
    <property type="protein sequence ID" value="MFC4246099.1"/>
    <property type="molecule type" value="Genomic_DNA"/>
</dbReference>
<sequence length="153" mass="17055">MTDDPLEDGPDTELWDDLLADAEAFATEYREEGWEVLTVQPSDVSLAADDDRIGLVVFVSDDEYDDLEAVVEREAASFEAAEVYRRIADDTAAVVAIELDERTQTAVVVPMQYSLSQVASPLEVDDLLVHVRPSSLENWVTFSHDDPSLFFPD</sequence>
<evidence type="ECO:0000313" key="1">
    <source>
        <dbReference type="EMBL" id="MFC4246099.1"/>
    </source>
</evidence>
<protein>
    <submittedName>
        <fullName evidence="1">Uncharacterized protein</fullName>
    </submittedName>
</protein>